<feature type="signal peptide" evidence="1">
    <location>
        <begin position="1"/>
        <end position="19"/>
    </location>
</feature>
<accession>A0AAQ3N576</accession>
<evidence type="ECO:0000313" key="2">
    <source>
        <dbReference type="EMBL" id="WVZ02692.1"/>
    </source>
</evidence>
<protein>
    <recommendedName>
        <fullName evidence="4">Secreted protein</fullName>
    </recommendedName>
</protein>
<reference evidence="2 3" key="1">
    <citation type="journal article" date="2023" name="Life. Sci Alliance">
        <title>Evolutionary insights into 3D genome organization and epigenetic landscape of Vigna mungo.</title>
        <authorList>
            <person name="Junaid A."/>
            <person name="Singh B."/>
            <person name="Bhatia S."/>
        </authorList>
    </citation>
    <scope>NUCLEOTIDE SEQUENCE [LARGE SCALE GENOMIC DNA]</scope>
    <source>
        <strain evidence="2">Urdbean</strain>
    </source>
</reference>
<sequence>MVVVIVLVIIVNLVQLSLFHPNIVFCPERARTRCFFVLPLGTTVIAKFETTSAITRNTGELYKMKTCIRSESSNGPTYYCFPLMMLRFNTNDFFIHPNKKTTYLNMHVTN</sequence>
<keyword evidence="3" id="KW-1185">Reference proteome</keyword>
<dbReference type="AlphaFoldDB" id="A0AAQ3N576"/>
<dbReference type="Proteomes" id="UP001374535">
    <property type="component" value="Chromosome 7"/>
</dbReference>
<name>A0AAQ3N576_VIGMU</name>
<feature type="chain" id="PRO_5042892310" description="Secreted protein" evidence="1">
    <location>
        <begin position="20"/>
        <end position="110"/>
    </location>
</feature>
<evidence type="ECO:0000313" key="3">
    <source>
        <dbReference type="Proteomes" id="UP001374535"/>
    </source>
</evidence>
<proteinExistence type="predicted"/>
<dbReference type="EMBL" id="CP144694">
    <property type="protein sequence ID" value="WVZ02692.1"/>
    <property type="molecule type" value="Genomic_DNA"/>
</dbReference>
<gene>
    <name evidence="2" type="ORF">V8G54_023498</name>
</gene>
<evidence type="ECO:0008006" key="4">
    <source>
        <dbReference type="Google" id="ProtNLM"/>
    </source>
</evidence>
<keyword evidence="1" id="KW-0732">Signal</keyword>
<organism evidence="2 3">
    <name type="scientific">Vigna mungo</name>
    <name type="common">Black gram</name>
    <name type="synonym">Phaseolus mungo</name>
    <dbReference type="NCBI Taxonomy" id="3915"/>
    <lineage>
        <taxon>Eukaryota</taxon>
        <taxon>Viridiplantae</taxon>
        <taxon>Streptophyta</taxon>
        <taxon>Embryophyta</taxon>
        <taxon>Tracheophyta</taxon>
        <taxon>Spermatophyta</taxon>
        <taxon>Magnoliopsida</taxon>
        <taxon>eudicotyledons</taxon>
        <taxon>Gunneridae</taxon>
        <taxon>Pentapetalae</taxon>
        <taxon>rosids</taxon>
        <taxon>fabids</taxon>
        <taxon>Fabales</taxon>
        <taxon>Fabaceae</taxon>
        <taxon>Papilionoideae</taxon>
        <taxon>50 kb inversion clade</taxon>
        <taxon>NPAAA clade</taxon>
        <taxon>indigoferoid/millettioid clade</taxon>
        <taxon>Phaseoleae</taxon>
        <taxon>Vigna</taxon>
    </lineage>
</organism>
<evidence type="ECO:0000256" key="1">
    <source>
        <dbReference type="SAM" id="SignalP"/>
    </source>
</evidence>